<gene>
    <name evidence="2" type="ORF">BC938DRAFT_472245</name>
</gene>
<dbReference type="Gene3D" id="3.40.50.1110">
    <property type="entry name" value="SGNH hydrolase"/>
    <property type="match status" value="1"/>
</dbReference>
<organism evidence="2 3">
    <name type="scientific">Jimgerdemannia flammicorona</name>
    <dbReference type="NCBI Taxonomy" id="994334"/>
    <lineage>
        <taxon>Eukaryota</taxon>
        <taxon>Fungi</taxon>
        <taxon>Fungi incertae sedis</taxon>
        <taxon>Mucoromycota</taxon>
        <taxon>Mucoromycotina</taxon>
        <taxon>Endogonomycetes</taxon>
        <taxon>Endogonales</taxon>
        <taxon>Endogonaceae</taxon>
        <taxon>Jimgerdemannia</taxon>
    </lineage>
</organism>
<dbReference type="SUPFAM" id="SSF52266">
    <property type="entry name" value="SGNH hydrolase"/>
    <property type="match status" value="1"/>
</dbReference>
<dbReference type="Proteomes" id="UP000274822">
    <property type="component" value="Unassembled WGS sequence"/>
</dbReference>
<dbReference type="AlphaFoldDB" id="A0A433Q6I4"/>
<feature type="non-terminal residue" evidence="2">
    <location>
        <position position="1"/>
    </location>
</feature>
<comment type="caution">
    <text evidence="2">The sequence shown here is derived from an EMBL/GenBank/DDBJ whole genome shotgun (WGS) entry which is preliminary data.</text>
</comment>
<dbReference type="PANTHER" id="PTHR37834:SF2">
    <property type="entry name" value="ESTERASE, SGNH HYDROLASE-TYPE"/>
    <property type="match status" value="1"/>
</dbReference>
<keyword evidence="3" id="KW-1185">Reference proteome</keyword>
<reference evidence="2 3" key="1">
    <citation type="journal article" date="2018" name="New Phytol.">
        <title>Phylogenomics of Endogonaceae and evolution of mycorrhizas within Mucoromycota.</title>
        <authorList>
            <person name="Chang Y."/>
            <person name="Desiro A."/>
            <person name="Na H."/>
            <person name="Sandor L."/>
            <person name="Lipzen A."/>
            <person name="Clum A."/>
            <person name="Barry K."/>
            <person name="Grigoriev I.V."/>
            <person name="Martin F.M."/>
            <person name="Stajich J.E."/>
            <person name="Smith M.E."/>
            <person name="Bonito G."/>
            <person name="Spatafora J.W."/>
        </authorList>
    </citation>
    <scope>NUCLEOTIDE SEQUENCE [LARGE SCALE GENOMIC DNA]</scope>
    <source>
        <strain evidence="2 3">AD002</strain>
    </source>
</reference>
<dbReference type="EMBL" id="RBNJ01013118">
    <property type="protein sequence ID" value="RUS25385.1"/>
    <property type="molecule type" value="Genomic_DNA"/>
</dbReference>
<name>A0A433Q6I4_9FUNG</name>
<sequence>SGPYLRVRFTNTTTLKVKLDNSASFHSDVVTEVTVVYIIDSGSANLGPTALTLNTSGVFDITPSGSLRTSRIYSLQIGGFGWRDVIQFRGLQFDNGGYTIHQNFPTKLIEFVGDSITAGATDTLETWSDYSFLTGEKLGVEHTQIAYPAICLTNYGTCPNQTMSDYFFSARNPGYDFTPWDFSKYKADALSIMIGKNGIHRKRYASPKPQHIANQTTPSPIIPAGQNDHGHGPAPSALFQSTLTTLLTGIRAKHPLAHIFILLTFRGFYETEIVASIAERNTAGDNALTFVNTTGWLNSTDFLIGAGPHPSDAGHRKVAKLLIPIFKSVLRW</sequence>
<dbReference type="Pfam" id="PF13472">
    <property type="entry name" value="Lipase_GDSL_2"/>
    <property type="match status" value="1"/>
</dbReference>
<feature type="domain" description="SGNH hydrolase-type esterase" evidence="1">
    <location>
        <begin position="111"/>
        <end position="316"/>
    </location>
</feature>
<dbReference type="InterPro" id="IPR013830">
    <property type="entry name" value="SGNH_hydro"/>
</dbReference>
<protein>
    <recommendedName>
        <fullName evidence="1">SGNH hydrolase-type esterase domain-containing protein</fullName>
    </recommendedName>
</protein>
<dbReference type="InterPro" id="IPR036514">
    <property type="entry name" value="SGNH_hydro_sf"/>
</dbReference>
<proteinExistence type="predicted"/>
<evidence type="ECO:0000313" key="3">
    <source>
        <dbReference type="Proteomes" id="UP000274822"/>
    </source>
</evidence>
<evidence type="ECO:0000313" key="2">
    <source>
        <dbReference type="EMBL" id="RUS25385.1"/>
    </source>
</evidence>
<accession>A0A433Q6I4</accession>
<dbReference type="InterPro" id="IPR052762">
    <property type="entry name" value="PCW_deacetylase/CE"/>
</dbReference>
<dbReference type="PANTHER" id="PTHR37834">
    <property type="entry name" value="GDSL-LIKE LIPASE/ACYLHYDROLASE DOMAIN PROTEIN (AFU_ORTHOLOGUE AFUA_2G00620)"/>
    <property type="match status" value="1"/>
</dbReference>
<evidence type="ECO:0000259" key="1">
    <source>
        <dbReference type="Pfam" id="PF13472"/>
    </source>
</evidence>